<name>A0A543AVK6_9ACTN</name>
<dbReference type="EMBL" id="VFOW01000001">
    <property type="protein sequence ID" value="TQL76619.1"/>
    <property type="molecule type" value="Genomic_DNA"/>
</dbReference>
<evidence type="ECO:0000313" key="2">
    <source>
        <dbReference type="Proteomes" id="UP000317043"/>
    </source>
</evidence>
<dbReference type="AlphaFoldDB" id="A0A543AVK6"/>
<proteinExistence type="predicted"/>
<reference evidence="1 2" key="1">
    <citation type="submission" date="2019-06" db="EMBL/GenBank/DDBJ databases">
        <title>Sequencing the genomes of 1000 actinobacteria strains.</title>
        <authorList>
            <person name="Klenk H.-P."/>
        </authorList>
    </citation>
    <scope>NUCLEOTIDE SEQUENCE [LARGE SCALE GENOMIC DNA]</scope>
    <source>
        <strain evidence="1 2">DSM 45928</strain>
    </source>
</reference>
<dbReference type="InParanoid" id="A0A543AVK6"/>
<sequence>MKIIARINHVADQALAKLTGESKASAACSPFWETYCVASGVCSGGHAKYRRYLQVDCTYCCVEYVGCC</sequence>
<keyword evidence="2" id="KW-1185">Reference proteome</keyword>
<comment type="caution">
    <text evidence="1">The sequence shown here is derived from an EMBL/GenBank/DDBJ whole genome shotgun (WGS) entry which is preliminary data.</text>
</comment>
<dbReference type="RefSeq" id="WP_142038278.1">
    <property type="nucleotide sequence ID" value="NZ_JBHTGS010000001.1"/>
</dbReference>
<gene>
    <name evidence="1" type="ORF">FB566_2152</name>
</gene>
<organism evidence="1 2">
    <name type="scientific">Stackebrandtia endophytica</name>
    <dbReference type="NCBI Taxonomy" id="1496996"/>
    <lineage>
        <taxon>Bacteria</taxon>
        <taxon>Bacillati</taxon>
        <taxon>Actinomycetota</taxon>
        <taxon>Actinomycetes</taxon>
        <taxon>Glycomycetales</taxon>
        <taxon>Glycomycetaceae</taxon>
        <taxon>Stackebrandtia</taxon>
    </lineage>
</organism>
<dbReference type="Proteomes" id="UP000317043">
    <property type="component" value="Unassembled WGS sequence"/>
</dbReference>
<protein>
    <submittedName>
        <fullName evidence="1">Uncharacterized protein</fullName>
    </submittedName>
</protein>
<accession>A0A543AVK6</accession>
<dbReference type="OrthoDB" id="5208571at2"/>
<evidence type="ECO:0000313" key="1">
    <source>
        <dbReference type="EMBL" id="TQL76619.1"/>
    </source>
</evidence>